<accession>A0A1G6NYF6</accession>
<keyword evidence="2" id="KW-1185">Reference proteome</keyword>
<gene>
    <name evidence="1" type="ORF">SAMN05216576_10610</name>
</gene>
<organism evidence="1 2">
    <name type="scientific">Ectopseudomonas chengduensis</name>
    <dbReference type="NCBI Taxonomy" id="489632"/>
    <lineage>
        <taxon>Bacteria</taxon>
        <taxon>Pseudomonadati</taxon>
        <taxon>Pseudomonadota</taxon>
        <taxon>Gammaproteobacteria</taxon>
        <taxon>Pseudomonadales</taxon>
        <taxon>Pseudomonadaceae</taxon>
        <taxon>Ectopseudomonas</taxon>
    </lineage>
</organism>
<evidence type="ECO:0000313" key="1">
    <source>
        <dbReference type="EMBL" id="SDC72962.1"/>
    </source>
</evidence>
<name>A0A1G6NYF6_9GAMM</name>
<dbReference type="EMBL" id="FMZQ01000006">
    <property type="protein sequence ID" value="SDC72962.1"/>
    <property type="molecule type" value="Genomic_DNA"/>
</dbReference>
<evidence type="ECO:0000313" key="2">
    <source>
        <dbReference type="Proteomes" id="UP000199467"/>
    </source>
</evidence>
<protein>
    <submittedName>
        <fullName evidence="1">Uncharacterized protein</fullName>
    </submittedName>
</protein>
<dbReference type="SUPFAM" id="SSF109604">
    <property type="entry name" value="HD-domain/PDEase-like"/>
    <property type="match status" value="1"/>
</dbReference>
<reference evidence="2" key="1">
    <citation type="submission" date="2016-10" db="EMBL/GenBank/DDBJ databases">
        <authorList>
            <person name="Varghese N."/>
            <person name="Submissions S."/>
        </authorList>
    </citation>
    <scope>NUCLEOTIDE SEQUENCE [LARGE SCALE GENOMIC DNA]</scope>
    <source>
        <strain evidence="2">DSM 26382</strain>
    </source>
</reference>
<dbReference type="Gene3D" id="1.10.3210.10">
    <property type="entry name" value="Hypothetical protein af1432"/>
    <property type="match status" value="1"/>
</dbReference>
<dbReference type="AlphaFoldDB" id="A0A1G6NYF6"/>
<dbReference type="RefSeq" id="WP_090336593.1">
    <property type="nucleotide sequence ID" value="NZ_FMZQ01000006.1"/>
</dbReference>
<sequence>MSWILTRSGRKFDLANPTADMVDPTDIAHSLSMLCRFVGHTRHFYSVAQHCYLVSDLVPAEYRLEALLHDATEAYVGDLVRPLKEGMREFYECQNLESLYDQVERRVWIAICQRFDLDPILPDCVKHADLVALATEKRDLMPEHPEPWPCLEGIEPIPQLIDPWQPSQAAIHYHGRLLELLATTHRRRVNKHRNERPAGGQDE</sequence>
<dbReference type="Proteomes" id="UP000199467">
    <property type="component" value="Unassembled WGS sequence"/>
</dbReference>
<proteinExistence type="predicted"/>